<proteinExistence type="inferred from homology"/>
<keyword evidence="5" id="KW-0675">Receptor</keyword>
<sequence length="437" mass="46171">MKFQNSFRWIAAALGAACLLGAAGAIAQGGKVRIAVVTPLTGPLSVVNGPGQNAARMLADAINKGELPAPYNTGKGMGGKEVELIFLDENGGNAKQVAEFRGLVERQGADAVMGFGSAATCVAIAPVAEELKVLTVMSTCATPRIFEDGKYEYVFRTTGSTTMDSVALALYAQARMPAAKTVGHINPNYALGQDAWRDFSAALKSVKPGIEVVAEQWPTPGSGQYAAEISALATKRPDIIHTSMAGADLEAFFTQMRPRGLHERSKIYAPLLELSMYRMGAQVPDGVVFTARGTNGLFAPKSALNDWFTANYQGRYKDAPVYTAYQYTNTLLALKAAYDSAAKAGATGTPALIKALKGRSIETPSGTIRLALGNGHQAIQDMAVGEAFYDVEKKTVSVRNAMRFPAECVNPPEGIKSEAWLAGGMAGRKCEGTVAAK</sequence>
<dbReference type="RefSeq" id="WP_013542208.1">
    <property type="nucleotide sequence ID" value="NC_014931.1"/>
</dbReference>
<feature type="chain" id="PRO_5003212893" evidence="3">
    <location>
        <begin position="28"/>
        <end position="437"/>
    </location>
</feature>
<protein>
    <submittedName>
        <fullName evidence="5">Extracellular ligand-binding receptor</fullName>
    </submittedName>
</protein>
<evidence type="ECO:0000259" key="4">
    <source>
        <dbReference type="Pfam" id="PF13458"/>
    </source>
</evidence>
<gene>
    <name evidence="5" type="ordered locus">Varpa_3804</name>
</gene>
<dbReference type="InterPro" id="IPR028081">
    <property type="entry name" value="Leu-bd"/>
</dbReference>
<dbReference type="AlphaFoldDB" id="E6V1Y2"/>
<dbReference type="Gene3D" id="3.40.50.2300">
    <property type="match status" value="2"/>
</dbReference>
<reference evidence="6" key="1">
    <citation type="submission" date="2010-12" db="EMBL/GenBank/DDBJ databases">
        <title>Complete sequence of Variovorax paradoxus EPS.</title>
        <authorList>
            <consortium name="US DOE Joint Genome Institute"/>
            <person name="Lucas S."/>
            <person name="Copeland A."/>
            <person name="Lapidus A."/>
            <person name="Cheng J.-F."/>
            <person name="Goodwin L."/>
            <person name="Pitluck S."/>
            <person name="Teshima H."/>
            <person name="Detter J.C."/>
            <person name="Han C."/>
            <person name="Tapia R."/>
            <person name="Land M."/>
            <person name="Hauser L."/>
            <person name="Kyrpides N."/>
            <person name="Ivanova N."/>
            <person name="Ovchinnikova G."/>
            <person name="Orwin P."/>
            <person name="Han J.-I.G."/>
            <person name="Woyke T."/>
        </authorList>
    </citation>
    <scope>NUCLEOTIDE SEQUENCE [LARGE SCALE GENOMIC DNA]</scope>
    <source>
        <strain evidence="6">EPS</strain>
    </source>
</reference>
<dbReference type="CDD" id="cd06330">
    <property type="entry name" value="PBP1_As_SBP-like"/>
    <property type="match status" value="1"/>
</dbReference>
<dbReference type="KEGG" id="vpe:Varpa_3804"/>
<dbReference type="Pfam" id="PF13458">
    <property type="entry name" value="Peripla_BP_6"/>
    <property type="match status" value="1"/>
</dbReference>
<dbReference type="STRING" id="595537.Varpa_3804"/>
<evidence type="ECO:0000256" key="3">
    <source>
        <dbReference type="SAM" id="SignalP"/>
    </source>
</evidence>
<dbReference type="Proteomes" id="UP000008917">
    <property type="component" value="Chromosome"/>
</dbReference>
<feature type="signal peptide" evidence="3">
    <location>
        <begin position="1"/>
        <end position="27"/>
    </location>
</feature>
<organism evidence="5 6">
    <name type="scientific">Variovorax paradoxus (strain EPS)</name>
    <dbReference type="NCBI Taxonomy" id="595537"/>
    <lineage>
        <taxon>Bacteria</taxon>
        <taxon>Pseudomonadati</taxon>
        <taxon>Pseudomonadota</taxon>
        <taxon>Betaproteobacteria</taxon>
        <taxon>Burkholderiales</taxon>
        <taxon>Comamonadaceae</taxon>
        <taxon>Variovorax</taxon>
    </lineage>
</organism>
<dbReference type="InterPro" id="IPR028082">
    <property type="entry name" value="Peripla_BP_I"/>
</dbReference>
<feature type="domain" description="Leucine-binding protein" evidence="4">
    <location>
        <begin position="31"/>
        <end position="387"/>
    </location>
</feature>
<evidence type="ECO:0000256" key="2">
    <source>
        <dbReference type="ARBA" id="ARBA00022729"/>
    </source>
</evidence>
<evidence type="ECO:0000313" key="5">
    <source>
        <dbReference type="EMBL" id="ADU37985.1"/>
    </source>
</evidence>
<dbReference type="SUPFAM" id="SSF53822">
    <property type="entry name" value="Periplasmic binding protein-like I"/>
    <property type="match status" value="1"/>
</dbReference>
<comment type="similarity">
    <text evidence="1">Belongs to the leucine-binding protein family.</text>
</comment>
<evidence type="ECO:0000256" key="1">
    <source>
        <dbReference type="ARBA" id="ARBA00010062"/>
    </source>
</evidence>
<dbReference type="EMBL" id="CP002417">
    <property type="protein sequence ID" value="ADU37985.1"/>
    <property type="molecule type" value="Genomic_DNA"/>
</dbReference>
<name>E6V1Y2_VARPE</name>
<dbReference type="PANTHER" id="PTHR30483">
    <property type="entry name" value="LEUCINE-SPECIFIC-BINDING PROTEIN"/>
    <property type="match status" value="1"/>
</dbReference>
<reference evidence="5 6" key="2">
    <citation type="journal article" date="2013" name="Genome Announc.">
        <title>Genome of the Root-Associated Plant Growth-Promoting Bacterium Variovorax paradoxus Strain EPS.</title>
        <authorList>
            <person name="Han J.I."/>
            <person name="Spain J.C."/>
            <person name="Leadbetter J.R."/>
            <person name="Ovchinnikova G."/>
            <person name="Goodwin L.A."/>
            <person name="Han C.S."/>
            <person name="Woyke T."/>
            <person name="Davenport K.W."/>
            <person name="Orwin P.M."/>
        </authorList>
    </citation>
    <scope>NUCLEOTIDE SEQUENCE [LARGE SCALE GENOMIC DNA]</scope>
    <source>
        <strain evidence="5 6">EPS</strain>
    </source>
</reference>
<accession>E6V1Y2</accession>
<dbReference type="HOGENOM" id="CLU_027128_1_4_4"/>
<dbReference type="OrthoDB" id="8522748at2"/>
<evidence type="ECO:0000313" key="6">
    <source>
        <dbReference type="Proteomes" id="UP000008917"/>
    </source>
</evidence>
<dbReference type="PANTHER" id="PTHR30483:SF37">
    <property type="entry name" value="ABC TRANSPORTER SUBSTRATE-BINDING PROTEIN"/>
    <property type="match status" value="1"/>
</dbReference>
<dbReference type="eggNOG" id="COG0683">
    <property type="taxonomic scope" value="Bacteria"/>
</dbReference>
<dbReference type="InterPro" id="IPR051010">
    <property type="entry name" value="BCAA_transport"/>
</dbReference>
<keyword evidence="2 3" id="KW-0732">Signal</keyword>